<dbReference type="GeneID" id="18938306"/>
<dbReference type="Pfam" id="PF19080">
    <property type="entry name" value="DUF5772"/>
    <property type="match status" value="1"/>
</dbReference>
<name>W8QRL0_9VIRU</name>
<dbReference type="Proteomes" id="UP000110868">
    <property type="component" value="Segment"/>
</dbReference>
<gene>
    <name evidence="1" type="ORF">AMIV_145</name>
</gene>
<dbReference type="OrthoDB" id="22801at10239"/>
<dbReference type="InterPro" id="IPR043921">
    <property type="entry name" value="DUF5772"/>
</dbReference>
<keyword evidence="2" id="KW-1185">Reference proteome</keyword>
<evidence type="ECO:0000313" key="2">
    <source>
        <dbReference type="Proteomes" id="UP000110868"/>
    </source>
</evidence>
<sequence length="120" mass="13930">MRAISLKLKNLVSFPKTIDDKTPQLQLENGFNSLVYRDCVSENKYIYLFNHKQRSNDLVIFKDESDNDITESMAPYLGPLQDFHGAVLTPGDFKHKKITIFRDGKINCFKTFEEHEPLAF</sequence>
<protein>
    <submittedName>
        <fullName evidence="1">Uncharacterized protein</fullName>
    </submittedName>
</protein>
<proteinExistence type="predicted"/>
<evidence type="ECO:0000313" key="1">
    <source>
        <dbReference type="EMBL" id="AHL67632.1"/>
    </source>
</evidence>
<dbReference type="KEGG" id="vg:18938306"/>
<accession>W8QRL0</accession>
<organism evidence="1 2">
    <name type="scientific">Chloriridovirus anopheles1</name>
    <dbReference type="NCBI Taxonomy" id="1465751"/>
    <lineage>
        <taxon>Viruses</taxon>
        <taxon>Varidnaviria</taxon>
        <taxon>Bamfordvirae</taxon>
        <taxon>Nucleocytoviricota</taxon>
        <taxon>Megaviricetes</taxon>
        <taxon>Pimascovirales</taxon>
        <taxon>Pimascovirales incertae sedis</taxon>
        <taxon>Iridoviridae</taxon>
        <taxon>Betairidovirinae</taxon>
        <taxon>Chloriridovirus</taxon>
    </lineage>
</organism>
<dbReference type="EMBL" id="KF938901">
    <property type="protein sequence ID" value="AHL67632.1"/>
    <property type="molecule type" value="Genomic_DNA"/>
</dbReference>
<reference evidence="1 2" key="1">
    <citation type="submission" date="2013-12" db="EMBL/GenBank/DDBJ databases">
        <authorList>
            <person name="Tong Y."/>
            <person name="Zhang J."/>
            <person name="Huang Y."/>
            <person name="Li S."/>
            <person name="Pei G."/>
            <person name="Zhang Z."/>
            <person name="Mi Z."/>
            <person name="An X."/>
        </authorList>
    </citation>
    <scope>NUCLEOTIDE SEQUENCE [LARGE SCALE GENOMIC DNA]</scope>
    <source>
        <strain evidence="1">AMIV</strain>
    </source>
</reference>
<dbReference type="RefSeq" id="YP_009021216.1">
    <property type="nucleotide sequence ID" value="NC_023848.1"/>
</dbReference>